<reference evidence="1" key="2">
    <citation type="submission" date="2023-05" db="EMBL/GenBank/DDBJ databases">
        <authorList>
            <person name="Fouks B."/>
        </authorList>
    </citation>
    <scope>NUCLEOTIDE SEQUENCE</scope>
    <source>
        <strain evidence="1">Stay&amp;Tobe</strain>
        <tissue evidence="1">Testes</tissue>
    </source>
</reference>
<name>A0AAD8EJQ2_DIPPU</name>
<dbReference type="Proteomes" id="UP001233999">
    <property type="component" value="Unassembled WGS sequence"/>
</dbReference>
<dbReference type="EMBL" id="JASPKZ010003850">
    <property type="protein sequence ID" value="KAJ9592017.1"/>
    <property type="molecule type" value="Genomic_DNA"/>
</dbReference>
<feature type="non-terminal residue" evidence="1">
    <location>
        <position position="90"/>
    </location>
</feature>
<accession>A0AAD8EJQ2</accession>
<keyword evidence="2" id="KW-1185">Reference proteome</keyword>
<reference evidence="1" key="1">
    <citation type="journal article" date="2023" name="IScience">
        <title>Live-bearing cockroach genome reveals convergent evolutionary mechanisms linked to viviparity in insects and beyond.</title>
        <authorList>
            <person name="Fouks B."/>
            <person name="Harrison M.C."/>
            <person name="Mikhailova A.A."/>
            <person name="Marchal E."/>
            <person name="English S."/>
            <person name="Carruthers M."/>
            <person name="Jennings E.C."/>
            <person name="Chiamaka E.L."/>
            <person name="Frigard R.A."/>
            <person name="Pippel M."/>
            <person name="Attardo G.M."/>
            <person name="Benoit J.B."/>
            <person name="Bornberg-Bauer E."/>
            <person name="Tobe S.S."/>
        </authorList>
    </citation>
    <scope>NUCLEOTIDE SEQUENCE</scope>
    <source>
        <strain evidence="1">Stay&amp;Tobe</strain>
    </source>
</reference>
<evidence type="ECO:0000313" key="1">
    <source>
        <dbReference type="EMBL" id="KAJ9592017.1"/>
    </source>
</evidence>
<gene>
    <name evidence="1" type="ORF">L9F63_001456</name>
</gene>
<evidence type="ECO:0000313" key="2">
    <source>
        <dbReference type="Proteomes" id="UP001233999"/>
    </source>
</evidence>
<feature type="non-terminal residue" evidence="1">
    <location>
        <position position="1"/>
    </location>
</feature>
<protein>
    <submittedName>
        <fullName evidence="1">Uncharacterized protein</fullName>
    </submittedName>
</protein>
<organism evidence="1 2">
    <name type="scientific">Diploptera punctata</name>
    <name type="common">Pacific beetle cockroach</name>
    <dbReference type="NCBI Taxonomy" id="6984"/>
    <lineage>
        <taxon>Eukaryota</taxon>
        <taxon>Metazoa</taxon>
        <taxon>Ecdysozoa</taxon>
        <taxon>Arthropoda</taxon>
        <taxon>Hexapoda</taxon>
        <taxon>Insecta</taxon>
        <taxon>Pterygota</taxon>
        <taxon>Neoptera</taxon>
        <taxon>Polyneoptera</taxon>
        <taxon>Dictyoptera</taxon>
        <taxon>Blattodea</taxon>
        <taxon>Blaberoidea</taxon>
        <taxon>Blaberidae</taxon>
        <taxon>Diplopterinae</taxon>
        <taxon>Diploptera</taxon>
    </lineage>
</organism>
<comment type="caution">
    <text evidence="1">The sequence shown here is derived from an EMBL/GenBank/DDBJ whole genome shotgun (WGS) entry which is preliminary data.</text>
</comment>
<proteinExistence type="predicted"/>
<dbReference type="AlphaFoldDB" id="A0AAD8EJQ2"/>
<sequence length="90" mass="10509">AYILLLDEMCKKIDFVVSKKRIRQEGHLSPEKDGICDDWTKHVSVSSLYYGTEIPDLYGADANKVMEQRQEHILSMDYGKLIKEERDQMD</sequence>